<protein>
    <submittedName>
        <fullName evidence="1">Uncharacterized protein</fullName>
    </submittedName>
</protein>
<organism evidence="1 2">
    <name type="scientific">Micromonospora polyrhachis</name>
    <dbReference type="NCBI Taxonomy" id="1282883"/>
    <lineage>
        <taxon>Bacteria</taxon>
        <taxon>Bacillati</taxon>
        <taxon>Actinomycetota</taxon>
        <taxon>Actinomycetes</taxon>
        <taxon>Micromonosporales</taxon>
        <taxon>Micromonosporaceae</taxon>
        <taxon>Micromonospora</taxon>
    </lineage>
</organism>
<dbReference type="RefSeq" id="WP_184532853.1">
    <property type="nucleotide sequence ID" value="NZ_JACHJW010000001.1"/>
</dbReference>
<dbReference type="Proteomes" id="UP000578819">
    <property type="component" value="Unassembled WGS sequence"/>
</dbReference>
<name>A0A7W7SP03_9ACTN</name>
<evidence type="ECO:0000313" key="2">
    <source>
        <dbReference type="Proteomes" id="UP000578819"/>
    </source>
</evidence>
<gene>
    <name evidence="1" type="ORF">FHR38_000808</name>
</gene>
<accession>A0A7W7SP03</accession>
<evidence type="ECO:0000313" key="1">
    <source>
        <dbReference type="EMBL" id="MBB4957075.1"/>
    </source>
</evidence>
<reference evidence="1 2" key="1">
    <citation type="submission" date="2020-08" db="EMBL/GenBank/DDBJ databases">
        <title>Sequencing the genomes of 1000 actinobacteria strains.</title>
        <authorList>
            <person name="Klenk H.-P."/>
        </authorList>
    </citation>
    <scope>NUCLEOTIDE SEQUENCE [LARGE SCALE GENOMIC DNA]</scope>
    <source>
        <strain evidence="1 2">DSM 45886</strain>
    </source>
</reference>
<dbReference type="EMBL" id="JACHJW010000001">
    <property type="protein sequence ID" value="MBB4957075.1"/>
    <property type="molecule type" value="Genomic_DNA"/>
</dbReference>
<comment type="caution">
    <text evidence="1">The sequence shown here is derived from an EMBL/GenBank/DDBJ whole genome shotgun (WGS) entry which is preliminary data.</text>
</comment>
<sequence length="139" mass="14221">MAIVLQVNPRQSRGPPTKIGRTLRKLLSSRRVLGAAALSLVSAGIGVAMTPNAALAAAGQFTLCAHGGYSPTAVFPDRGGLSITPMVGTCTTANLGGNTNERVDIYVDGRKIGSTIYNGAPVGTTVVTIPGPSFYTYNG</sequence>
<proteinExistence type="predicted"/>
<dbReference type="AlphaFoldDB" id="A0A7W7SP03"/>
<keyword evidence="2" id="KW-1185">Reference proteome</keyword>